<comment type="caution">
    <text evidence="6">The sequence shown here is derived from an EMBL/GenBank/DDBJ whole genome shotgun (WGS) entry which is preliminary data.</text>
</comment>
<protein>
    <submittedName>
        <fullName evidence="6">Sugar ABC transporter substrate-binding protein</fullName>
    </submittedName>
</protein>
<evidence type="ECO:0000256" key="3">
    <source>
        <dbReference type="ARBA" id="ARBA00022729"/>
    </source>
</evidence>
<organism evidence="6 7">
    <name type="scientific">Cryobacterium gelidum</name>
    <dbReference type="NCBI Taxonomy" id="1259164"/>
    <lineage>
        <taxon>Bacteria</taxon>
        <taxon>Bacillati</taxon>
        <taxon>Actinomycetota</taxon>
        <taxon>Actinomycetes</taxon>
        <taxon>Micrococcales</taxon>
        <taxon>Microbacteriaceae</taxon>
        <taxon>Cryobacterium</taxon>
    </lineage>
</organism>
<dbReference type="CDD" id="cd01536">
    <property type="entry name" value="PBP1_ABC_sugar_binding-like"/>
    <property type="match status" value="1"/>
</dbReference>
<dbReference type="AlphaFoldDB" id="A0A4R9B284"/>
<dbReference type="GO" id="GO:0030313">
    <property type="term" value="C:cell envelope"/>
    <property type="evidence" value="ECO:0007669"/>
    <property type="project" value="UniProtKB-SubCell"/>
</dbReference>
<dbReference type="EMBL" id="SOHL01000003">
    <property type="protein sequence ID" value="TFD73611.1"/>
    <property type="molecule type" value="Genomic_DNA"/>
</dbReference>
<sequence length="412" mass="43724">MPVHPDRRLRRAETHYTKRKVEKVSASENISEPKKSGVSRRSLLTSMGLGAGVIATTGLLSACTTVASTGSGATGGGVAAGSIGGSSYDAEIKKLVAGRELQIGWTPPILSEFFKQMESAAFGRMAELEAAYGVKWKWERSSPTGNFDAVEQQISTVRGWTTRKFDAVLVCTGANFATMQDVYQEASASGTAVFQFNQPVEIYAPEQISTVSNIGYDNRWQSGYLAGKFIADTLGGKGTVIQIMGPSGSDWTKARLIGFAKAMEENPGMKVLGTADGGYVREKGLNAAQDLLTRFRDVNAIYGENEDMALGALQAVDAAGLKSWDGKEGIVIVGADGLISGMDSIAAGKLTATIDVGSVDQGRTFIDTIFQNVVLGESVGKFINVPTRVVTKKNVAAAQAYINNALQPSKTY</sequence>
<comment type="subcellular location">
    <subcellularLocation>
        <location evidence="1">Cell envelope</location>
    </subcellularLocation>
</comment>
<dbReference type="PANTHER" id="PTHR46847:SF1">
    <property type="entry name" value="D-ALLOSE-BINDING PERIPLASMIC PROTEIN-RELATED"/>
    <property type="match status" value="1"/>
</dbReference>
<dbReference type="InterPro" id="IPR025997">
    <property type="entry name" value="SBP_2_dom"/>
</dbReference>
<dbReference type="Pfam" id="PF13407">
    <property type="entry name" value="Peripla_BP_4"/>
    <property type="match status" value="1"/>
</dbReference>
<gene>
    <name evidence="6" type="ORF">E3T50_01375</name>
</gene>
<dbReference type="Gene3D" id="3.40.50.2300">
    <property type="match status" value="2"/>
</dbReference>
<dbReference type="Proteomes" id="UP000297983">
    <property type="component" value="Unassembled WGS sequence"/>
</dbReference>
<dbReference type="InterPro" id="IPR028082">
    <property type="entry name" value="Peripla_BP_I"/>
</dbReference>
<dbReference type="SUPFAM" id="SSF53822">
    <property type="entry name" value="Periplasmic binding protein-like I"/>
    <property type="match status" value="1"/>
</dbReference>
<comment type="similarity">
    <text evidence="2">Belongs to the bacterial solute-binding protein 2 family.</text>
</comment>
<evidence type="ECO:0000259" key="5">
    <source>
        <dbReference type="Pfam" id="PF13407"/>
    </source>
</evidence>
<accession>A0A4R9B284</accession>
<proteinExistence type="inferred from homology"/>
<evidence type="ECO:0000313" key="7">
    <source>
        <dbReference type="Proteomes" id="UP000297983"/>
    </source>
</evidence>
<keyword evidence="3" id="KW-0732">Signal</keyword>
<dbReference type="GO" id="GO:0030246">
    <property type="term" value="F:carbohydrate binding"/>
    <property type="evidence" value="ECO:0007669"/>
    <property type="project" value="UniProtKB-ARBA"/>
</dbReference>
<feature type="region of interest" description="Disordered" evidence="4">
    <location>
        <begin position="1"/>
        <end position="37"/>
    </location>
</feature>
<evidence type="ECO:0000256" key="4">
    <source>
        <dbReference type="SAM" id="MobiDB-lite"/>
    </source>
</evidence>
<keyword evidence="7" id="KW-1185">Reference proteome</keyword>
<dbReference type="PANTHER" id="PTHR46847">
    <property type="entry name" value="D-ALLOSE-BINDING PERIPLASMIC PROTEIN-RELATED"/>
    <property type="match status" value="1"/>
</dbReference>
<reference evidence="6 7" key="1">
    <citation type="submission" date="2019-03" db="EMBL/GenBank/DDBJ databases">
        <title>Genomics of glacier-inhabiting Cryobacterium strains.</title>
        <authorList>
            <person name="Liu Q."/>
            <person name="Xin Y.-H."/>
        </authorList>
    </citation>
    <scope>NUCLEOTIDE SEQUENCE [LARGE SCALE GENOMIC DNA]</scope>
    <source>
        <strain evidence="6 7">Hz16</strain>
    </source>
</reference>
<evidence type="ECO:0000256" key="1">
    <source>
        <dbReference type="ARBA" id="ARBA00004196"/>
    </source>
</evidence>
<evidence type="ECO:0000313" key="6">
    <source>
        <dbReference type="EMBL" id="TFD73611.1"/>
    </source>
</evidence>
<feature type="domain" description="Periplasmic binding protein" evidence="5">
    <location>
        <begin position="106"/>
        <end position="371"/>
    </location>
</feature>
<evidence type="ECO:0000256" key="2">
    <source>
        <dbReference type="ARBA" id="ARBA00007639"/>
    </source>
</evidence>
<name>A0A4R9B284_9MICO</name>
<feature type="compositionally biased region" description="Basic and acidic residues" evidence="4">
    <location>
        <begin position="1"/>
        <end position="16"/>
    </location>
</feature>